<feature type="region of interest" description="Disordered" evidence="1">
    <location>
        <begin position="202"/>
        <end position="222"/>
    </location>
</feature>
<organism evidence="2 3">
    <name type="scientific">Colletotrichum plurivorum</name>
    <dbReference type="NCBI Taxonomy" id="2175906"/>
    <lineage>
        <taxon>Eukaryota</taxon>
        <taxon>Fungi</taxon>
        <taxon>Dikarya</taxon>
        <taxon>Ascomycota</taxon>
        <taxon>Pezizomycotina</taxon>
        <taxon>Sordariomycetes</taxon>
        <taxon>Hypocreomycetidae</taxon>
        <taxon>Glomerellales</taxon>
        <taxon>Glomerellaceae</taxon>
        <taxon>Colletotrichum</taxon>
        <taxon>Colletotrichum orchidearum species complex</taxon>
    </lineage>
</organism>
<evidence type="ECO:0000256" key="1">
    <source>
        <dbReference type="SAM" id="MobiDB-lite"/>
    </source>
</evidence>
<sequence>MSASENASAEKKPAAASPFTPREVEVMQAAWGCLKTVPDVDYHKLAEAMGVGSHRSAANAWCAVKKKLVALMPAAADEDGNLIATPKRKRATPAKKKAAAPAPAGDGDEDELTTETENKLVVRTPKQVKLTPKKKAAAAAAATAADGEDEEQAVPETPAKKCIRTPKKLDKSKLLKPEVVAAQAAAAAGTAGKAKFELKQEEAETKDVAMEDVKAEEGNAEI</sequence>
<dbReference type="AlphaFoldDB" id="A0A8H6KB86"/>
<accession>A0A8H6KB86</accession>
<name>A0A8H6KB86_9PEZI</name>
<evidence type="ECO:0000313" key="2">
    <source>
        <dbReference type="EMBL" id="KAF6828492.1"/>
    </source>
</evidence>
<comment type="caution">
    <text evidence="2">The sequence shown here is derived from an EMBL/GenBank/DDBJ whole genome shotgun (WGS) entry which is preliminary data.</text>
</comment>
<evidence type="ECO:0000313" key="3">
    <source>
        <dbReference type="Proteomes" id="UP000654918"/>
    </source>
</evidence>
<protein>
    <submittedName>
        <fullName evidence="2">Uncharacterized protein</fullName>
    </submittedName>
</protein>
<feature type="region of interest" description="Disordered" evidence="1">
    <location>
        <begin position="1"/>
        <end position="22"/>
    </location>
</feature>
<feature type="region of interest" description="Disordered" evidence="1">
    <location>
        <begin position="83"/>
        <end position="161"/>
    </location>
</feature>
<dbReference type="EMBL" id="WIGO01000121">
    <property type="protein sequence ID" value="KAF6828492.1"/>
    <property type="molecule type" value="Genomic_DNA"/>
</dbReference>
<gene>
    <name evidence="2" type="ORF">CPLU01_08474</name>
</gene>
<reference evidence="2" key="1">
    <citation type="journal article" date="2020" name="Phytopathology">
        <title>Genome Sequence Resources of Colletotrichum truncatum, C. plurivorum, C. musicola, and C. sojae: Four Species Pathogenic to Soybean (Glycine max).</title>
        <authorList>
            <person name="Rogerio F."/>
            <person name="Boufleur T.R."/>
            <person name="Ciampi-Guillardi M."/>
            <person name="Sukno S.A."/>
            <person name="Thon M.R."/>
            <person name="Massola Junior N.S."/>
            <person name="Baroncelli R."/>
        </authorList>
    </citation>
    <scope>NUCLEOTIDE SEQUENCE</scope>
    <source>
        <strain evidence="2">LFN00145</strain>
    </source>
</reference>
<dbReference type="Proteomes" id="UP000654918">
    <property type="component" value="Unassembled WGS sequence"/>
</dbReference>
<proteinExistence type="predicted"/>
<keyword evidence="3" id="KW-1185">Reference proteome</keyword>
<feature type="compositionally biased region" description="Basic residues" evidence="1">
    <location>
        <begin position="86"/>
        <end position="98"/>
    </location>
</feature>